<keyword evidence="3" id="KW-1185">Reference proteome</keyword>
<dbReference type="InterPro" id="IPR008984">
    <property type="entry name" value="SMAD_FHA_dom_sf"/>
</dbReference>
<evidence type="ECO:0000259" key="1">
    <source>
        <dbReference type="PROSITE" id="PS50006"/>
    </source>
</evidence>
<evidence type="ECO:0000313" key="3">
    <source>
        <dbReference type="Proteomes" id="UP000253420"/>
    </source>
</evidence>
<evidence type="ECO:0000313" key="2">
    <source>
        <dbReference type="EMBL" id="RCS22723.1"/>
    </source>
</evidence>
<protein>
    <recommendedName>
        <fullName evidence="1">FHA domain-containing protein</fullName>
    </recommendedName>
</protein>
<dbReference type="InterPro" id="IPR053946">
    <property type="entry name" value="YscD_ppl_3rd"/>
</dbReference>
<dbReference type="Gene3D" id="2.60.200.20">
    <property type="match status" value="1"/>
</dbReference>
<accession>A0A368K2M1</accession>
<dbReference type="InterPro" id="IPR000253">
    <property type="entry name" value="FHA_dom"/>
</dbReference>
<reference evidence="2 3" key="1">
    <citation type="submission" date="2018-07" db="EMBL/GenBank/DDBJ databases">
        <title>The draft genome of Phyllobacterium salinisoli.</title>
        <authorList>
            <person name="Liu L."/>
            <person name="Li L."/>
            <person name="Zhang X."/>
            <person name="Liang L."/>
        </authorList>
    </citation>
    <scope>NUCLEOTIDE SEQUENCE [LARGE SCALE GENOMIC DNA]</scope>
    <source>
        <strain evidence="2 3">LLAN61</strain>
    </source>
</reference>
<comment type="caution">
    <text evidence="2">The sequence shown here is derived from an EMBL/GenBank/DDBJ whole genome shotgun (WGS) entry which is preliminary data.</text>
</comment>
<dbReference type="SUPFAM" id="SSF49879">
    <property type="entry name" value="SMAD/FHA domain"/>
    <property type="match status" value="1"/>
</dbReference>
<dbReference type="Pfam" id="PF16697">
    <property type="entry name" value="Yop-YscD_cpl"/>
    <property type="match status" value="1"/>
</dbReference>
<dbReference type="InterPro" id="IPR032030">
    <property type="entry name" value="YscD_cytoplasmic_dom"/>
</dbReference>
<dbReference type="EMBL" id="QOZG01000007">
    <property type="protein sequence ID" value="RCS22723.1"/>
    <property type="molecule type" value="Genomic_DNA"/>
</dbReference>
<organism evidence="2 3">
    <name type="scientific">Phyllobacterium salinisoli</name>
    <dbReference type="NCBI Taxonomy" id="1899321"/>
    <lineage>
        <taxon>Bacteria</taxon>
        <taxon>Pseudomonadati</taxon>
        <taxon>Pseudomonadota</taxon>
        <taxon>Alphaproteobacteria</taxon>
        <taxon>Hyphomicrobiales</taxon>
        <taxon>Phyllobacteriaceae</taxon>
        <taxon>Phyllobacterium</taxon>
    </lineage>
</organism>
<feature type="domain" description="FHA" evidence="1">
    <location>
        <begin position="35"/>
        <end position="83"/>
    </location>
</feature>
<dbReference type="OrthoDB" id="9806163at2"/>
<dbReference type="RefSeq" id="WP_114441840.1">
    <property type="nucleotide sequence ID" value="NZ_QOZG01000007.1"/>
</dbReference>
<dbReference type="Pfam" id="PF23893">
    <property type="entry name" value="Y4YQ_C"/>
    <property type="match status" value="1"/>
</dbReference>
<sequence>MVLTAGLPVPQSDVQFHVTAGVHRGVSIPLEGTAWRIGSTSDCDLTLSDAGVEAHHATLRLERSAVLVEATGGPVTVVHGPLIPVGHGARVPLPAELRLGAAHVKLSGWQARRSARINIPGGRWIAGSAVLSLMFIAAVNAGAGGMFQSRQEVAALETAQTAQAADPIKTSTALAKVSPEAALAEELKAKGLEHLAIDKDGARLIVTGSLSPQRHNDWINIQKWFDQTYGGAYVLTSEVGPEAPKTKPRFNLQAIWFGEAPYAVAANGTRLYPGAVLQDGWVIKDISNGLMVVRKNDEEFTLTF</sequence>
<dbReference type="InterPro" id="IPR057770">
    <property type="entry name" value="YscD/Y4YQ_C"/>
</dbReference>
<dbReference type="CDD" id="cd00060">
    <property type="entry name" value="FHA"/>
    <property type="match status" value="1"/>
</dbReference>
<dbReference type="Proteomes" id="UP000253420">
    <property type="component" value="Unassembled WGS sequence"/>
</dbReference>
<dbReference type="PROSITE" id="PS50006">
    <property type="entry name" value="FHA_DOMAIN"/>
    <property type="match status" value="1"/>
</dbReference>
<proteinExistence type="predicted"/>
<dbReference type="AlphaFoldDB" id="A0A368K2M1"/>
<dbReference type="Pfam" id="PF21934">
    <property type="entry name" value="Yop-YscD_ppl_3rd"/>
    <property type="match status" value="1"/>
</dbReference>
<name>A0A368K2M1_9HYPH</name>
<gene>
    <name evidence="2" type="ORF">DUT91_17840</name>
</gene>